<comment type="similarity">
    <text evidence="1">Belongs to the small GTPase superfamily. Rab family.</text>
</comment>
<protein>
    <recommendedName>
        <fullName evidence="4">Intraflagellar transport protein 22 homolog</fullName>
    </recommendedName>
    <alternativeName>
        <fullName evidence="5">Rab-like protein 5</fullName>
    </alternativeName>
</protein>
<dbReference type="Pfam" id="PF08477">
    <property type="entry name" value="Roc"/>
    <property type="match status" value="1"/>
</dbReference>
<dbReference type="AlphaFoldDB" id="A0AAD8FXE7"/>
<keyword evidence="3" id="KW-0342">GTP-binding</keyword>
<dbReference type="GO" id="GO:0030992">
    <property type="term" value="C:intraciliary transport particle B"/>
    <property type="evidence" value="ECO:0007669"/>
    <property type="project" value="UniProtKB-ARBA"/>
</dbReference>
<evidence type="ECO:0000256" key="2">
    <source>
        <dbReference type="ARBA" id="ARBA00022741"/>
    </source>
</evidence>
<evidence type="ECO:0000313" key="7">
    <source>
        <dbReference type="Proteomes" id="UP001230051"/>
    </source>
</evidence>
<comment type="caution">
    <text evidence="6">The sequence shown here is derived from an EMBL/GenBank/DDBJ whole genome shotgun (WGS) entry which is preliminary data.</text>
</comment>
<evidence type="ECO:0000256" key="3">
    <source>
        <dbReference type="ARBA" id="ARBA00023134"/>
    </source>
</evidence>
<dbReference type="GO" id="GO:0005929">
    <property type="term" value="C:cilium"/>
    <property type="evidence" value="ECO:0007669"/>
    <property type="project" value="UniProtKB-ARBA"/>
</dbReference>
<proteinExistence type="inferred from homology"/>
<dbReference type="Gene3D" id="3.40.50.300">
    <property type="entry name" value="P-loop containing nucleotide triphosphate hydrolases"/>
    <property type="match status" value="1"/>
</dbReference>
<dbReference type="GO" id="GO:0005525">
    <property type="term" value="F:GTP binding"/>
    <property type="evidence" value="ECO:0007669"/>
    <property type="project" value="UniProtKB-KW"/>
</dbReference>
<dbReference type="Proteomes" id="UP001230051">
    <property type="component" value="Unassembled WGS sequence"/>
</dbReference>
<reference evidence="6" key="1">
    <citation type="submission" date="2022-02" db="EMBL/GenBank/DDBJ databases">
        <title>Atlantic sturgeon de novo genome assembly.</title>
        <authorList>
            <person name="Stock M."/>
            <person name="Klopp C."/>
            <person name="Guiguen Y."/>
            <person name="Cabau C."/>
            <person name="Parinello H."/>
            <person name="Santidrian Yebra-Pimentel E."/>
            <person name="Kuhl H."/>
            <person name="Dirks R.P."/>
            <person name="Guessner J."/>
            <person name="Wuertz S."/>
            <person name="Du K."/>
            <person name="Schartl M."/>
        </authorList>
    </citation>
    <scope>NUCLEOTIDE SEQUENCE</scope>
    <source>
        <strain evidence="6">STURGEONOMICS-FGT-2020</strain>
        <tissue evidence="6">Whole blood</tissue>
    </source>
</reference>
<dbReference type="SUPFAM" id="SSF52540">
    <property type="entry name" value="P-loop containing nucleoside triphosphate hydrolases"/>
    <property type="match status" value="1"/>
</dbReference>
<organism evidence="6 7">
    <name type="scientific">Acipenser oxyrinchus oxyrinchus</name>
    <dbReference type="NCBI Taxonomy" id="40147"/>
    <lineage>
        <taxon>Eukaryota</taxon>
        <taxon>Metazoa</taxon>
        <taxon>Chordata</taxon>
        <taxon>Craniata</taxon>
        <taxon>Vertebrata</taxon>
        <taxon>Euteleostomi</taxon>
        <taxon>Actinopterygii</taxon>
        <taxon>Chondrostei</taxon>
        <taxon>Acipenseriformes</taxon>
        <taxon>Acipenseridae</taxon>
        <taxon>Acipenser</taxon>
    </lineage>
</organism>
<evidence type="ECO:0000256" key="4">
    <source>
        <dbReference type="ARBA" id="ARBA00040799"/>
    </source>
</evidence>
<keyword evidence="2" id="KW-0547">Nucleotide-binding</keyword>
<dbReference type="EMBL" id="JAGXEW010000026">
    <property type="protein sequence ID" value="KAK1157426.1"/>
    <property type="molecule type" value="Genomic_DNA"/>
</dbReference>
<evidence type="ECO:0000313" key="6">
    <source>
        <dbReference type="EMBL" id="KAK1157426.1"/>
    </source>
</evidence>
<gene>
    <name evidence="6" type="ORF">AOXY_G25095</name>
</gene>
<sequence>MFKAKILIVGPSESGKSVLANFLSDATESIGGEYSPTQGVRILEFEFQSVSGFGKNAGCEAELWDCAGDTKFESCWPALMKDSSGVVLVFNPDMPSHLKEIETWYSSFVSTQGVQDSQCLLIAHHKPGSGADNRRLGLSPQLSKLNLIHSNLEEDPEEVRQEFRRYLGSVVKSLSESREREEMSIIN</sequence>
<keyword evidence="7" id="KW-1185">Reference proteome</keyword>
<evidence type="ECO:0000256" key="5">
    <source>
        <dbReference type="ARBA" id="ARBA00041562"/>
    </source>
</evidence>
<name>A0AAD8FXE7_ACIOX</name>
<dbReference type="FunFam" id="3.40.50.300:FF:001100">
    <property type="entry name" value="intraflagellar transport protein 22 homolog"/>
    <property type="match status" value="1"/>
</dbReference>
<accession>A0AAD8FXE7</accession>
<dbReference type="InterPro" id="IPR027417">
    <property type="entry name" value="P-loop_NTPase"/>
</dbReference>
<evidence type="ECO:0000256" key="1">
    <source>
        <dbReference type="ARBA" id="ARBA00006270"/>
    </source>
</evidence>
<dbReference type="PANTHER" id="PTHR24073">
    <property type="entry name" value="DRAB5-RELATED"/>
    <property type="match status" value="1"/>
</dbReference>